<dbReference type="EMBL" id="UFQS01000190">
    <property type="protein sequence ID" value="SSX01017.1"/>
    <property type="molecule type" value="Genomic_DNA"/>
</dbReference>
<evidence type="ECO:0000313" key="2">
    <source>
        <dbReference type="EMBL" id="SSX01017.1"/>
    </source>
</evidence>
<sequence length="92" mass="10249">MKYAIAFVCLIVAVNACVPDDTDGRPLCNDETTLVGQNYRNNFDPNLYWNCASLNNAVSVKCPTEAPLYYVVQDKCVTSGVWRWTPPCKPDA</sequence>
<keyword evidence="1" id="KW-0732">Signal</keyword>
<dbReference type="OMA" id="AQLKRCP"/>
<evidence type="ECO:0000313" key="3">
    <source>
        <dbReference type="EMBL" id="SSX21397.1"/>
    </source>
</evidence>
<organism evidence="3">
    <name type="scientific">Culicoides sonorensis</name>
    <name type="common">Biting midge</name>
    <dbReference type="NCBI Taxonomy" id="179676"/>
    <lineage>
        <taxon>Eukaryota</taxon>
        <taxon>Metazoa</taxon>
        <taxon>Ecdysozoa</taxon>
        <taxon>Arthropoda</taxon>
        <taxon>Hexapoda</taxon>
        <taxon>Insecta</taxon>
        <taxon>Pterygota</taxon>
        <taxon>Neoptera</taxon>
        <taxon>Endopterygota</taxon>
        <taxon>Diptera</taxon>
        <taxon>Nematocera</taxon>
        <taxon>Chironomoidea</taxon>
        <taxon>Ceratopogonidae</taxon>
        <taxon>Ceratopogoninae</taxon>
        <taxon>Culicoides</taxon>
        <taxon>Monoculicoides</taxon>
    </lineage>
</organism>
<protein>
    <submittedName>
        <fullName evidence="3">CSON004546 protein</fullName>
    </submittedName>
</protein>
<accession>A0A336LYR8</accession>
<dbReference type="AlphaFoldDB" id="A0A336LYR8"/>
<proteinExistence type="predicted"/>
<dbReference type="EMBL" id="UFQT01000190">
    <property type="protein sequence ID" value="SSX21397.1"/>
    <property type="molecule type" value="Genomic_DNA"/>
</dbReference>
<reference evidence="3" key="2">
    <citation type="submission" date="2018-07" db="EMBL/GenBank/DDBJ databases">
        <authorList>
            <person name="Quirk P.G."/>
            <person name="Krulwich T.A."/>
        </authorList>
    </citation>
    <scope>NUCLEOTIDE SEQUENCE</scope>
</reference>
<evidence type="ECO:0000256" key="1">
    <source>
        <dbReference type="SAM" id="SignalP"/>
    </source>
</evidence>
<feature type="signal peptide" evidence="1">
    <location>
        <begin position="1"/>
        <end position="16"/>
    </location>
</feature>
<gene>
    <name evidence="3" type="primary">CSON004546</name>
</gene>
<name>A0A336LYR8_CULSO</name>
<feature type="chain" id="PRO_5036328639" evidence="1">
    <location>
        <begin position="17"/>
        <end position="92"/>
    </location>
</feature>
<reference evidence="2" key="1">
    <citation type="submission" date="2018-04" db="EMBL/GenBank/DDBJ databases">
        <authorList>
            <person name="Go L.Y."/>
            <person name="Mitchell J.A."/>
        </authorList>
    </citation>
    <scope>NUCLEOTIDE SEQUENCE</scope>
    <source>
        <tissue evidence="2">Whole organism</tissue>
    </source>
</reference>
<dbReference type="VEuPathDB" id="VectorBase:CSON004546"/>